<dbReference type="RefSeq" id="XP_007709019.1">
    <property type="nucleotide sequence ID" value="XM_007710829.1"/>
</dbReference>
<organism evidence="3 4">
    <name type="scientific">Cochliobolus carbonum (strain 26-R-13)</name>
    <name type="common">Maize leaf spot fungus</name>
    <name type="synonym">Bipolaris zeicola</name>
    <dbReference type="NCBI Taxonomy" id="930089"/>
    <lineage>
        <taxon>Eukaryota</taxon>
        <taxon>Fungi</taxon>
        <taxon>Dikarya</taxon>
        <taxon>Ascomycota</taxon>
        <taxon>Pezizomycotina</taxon>
        <taxon>Dothideomycetes</taxon>
        <taxon>Pleosporomycetidae</taxon>
        <taxon>Pleosporales</taxon>
        <taxon>Pleosporineae</taxon>
        <taxon>Pleosporaceae</taxon>
        <taxon>Bipolaris</taxon>
    </lineage>
</organism>
<dbReference type="AlphaFoldDB" id="W6YG73"/>
<dbReference type="KEGG" id="bze:COCCADRAFT_23590"/>
<dbReference type="Proteomes" id="UP000053841">
    <property type="component" value="Unassembled WGS sequence"/>
</dbReference>
<feature type="compositionally biased region" description="Low complexity" evidence="1">
    <location>
        <begin position="110"/>
        <end position="135"/>
    </location>
</feature>
<feature type="compositionally biased region" description="Low complexity" evidence="1">
    <location>
        <begin position="145"/>
        <end position="168"/>
    </location>
</feature>
<evidence type="ECO:0000313" key="4">
    <source>
        <dbReference type="Proteomes" id="UP000053841"/>
    </source>
</evidence>
<reference evidence="3 4" key="1">
    <citation type="journal article" date="2013" name="PLoS Genet.">
        <title>Comparative genome structure, secondary metabolite, and effector coding capacity across Cochliobolus pathogens.</title>
        <authorList>
            <person name="Condon B.J."/>
            <person name="Leng Y."/>
            <person name="Wu D."/>
            <person name="Bushley K.E."/>
            <person name="Ohm R.A."/>
            <person name="Otillar R."/>
            <person name="Martin J."/>
            <person name="Schackwitz W."/>
            <person name="Grimwood J."/>
            <person name="MohdZainudin N."/>
            <person name="Xue C."/>
            <person name="Wang R."/>
            <person name="Manning V.A."/>
            <person name="Dhillon B."/>
            <person name="Tu Z.J."/>
            <person name="Steffenson B.J."/>
            <person name="Salamov A."/>
            <person name="Sun H."/>
            <person name="Lowry S."/>
            <person name="LaButti K."/>
            <person name="Han J."/>
            <person name="Copeland A."/>
            <person name="Lindquist E."/>
            <person name="Barry K."/>
            <person name="Schmutz J."/>
            <person name="Baker S.E."/>
            <person name="Ciuffetti L.M."/>
            <person name="Grigoriev I.V."/>
            <person name="Zhong S."/>
            <person name="Turgeon B.G."/>
        </authorList>
    </citation>
    <scope>NUCLEOTIDE SEQUENCE [LARGE SCALE GENOMIC DNA]</scope>
    <source>
        <strain evidence="3 4">26-R-13</strain>
    </source>
</reference>
<proteinExistence type="predicted"/>
<name>W6YG73_COCC2</name>
<gene>
    <name evidence="3" type="ORF">COCCADRAFT_23590</name>
</gene>
<evidence type="ECO:0000256" key="2">
    <source>
        <dbReference type="SAM" id="SignalP"/>
    </source>
</evidence>
<feature type="region of interest" description="Disordered" evidence="1">
    <location>
        <begin position="110"/>
        <end position="168"/>
    </location>
</feature>
<dbReference type="OrthoDB" id="5597238at2759"/>
<keyword evidence="4" id="KW-1185">Reference proteome</keyword>
<dbReference type="eggNOG" id="ENOG502SFMK">
    <property type="taxonomic scope" value="Eukaryota"/>
</dbReference>
<evidence type="ECO:0000313" key="3">
    <source>
        <dbReference type="EMBL" id="EUC36643.1"/>
    </source>
</evidence>
<dbReference type="HOGENOM" id="CLU_096545_1_0_1"/>
<accession>W6YG73</accession>
<feature type="signal peptide" evidence="2">
    <location>
        <begin position="1"/>
        <end position="15"/>
    </location>
</feature>
<dbReference type="EMBL" id="KI964559">
    <property type="protein sequence ID" value="EUC36643.1"/>
    <property type="molecule type" value="Genomic_DNA"/>
</dbReference>
<evidence type="ECO:0000256" key="1">
    <source>
        <dbReference type="SAM" id="MobiDB-lite"/>
    </source>
</evidence>
<sequence>MKYSTVLLFAIGASAQSITSTSGSSAPMPTGLSSAVQCAMACNAGDVNCQAACLGNARPNASQVIETNECAAKCDQGDGSPAATEAYSKCVDTCITNHFPSSQTAFVDSPAGAGAAAPSAAPSSGAAAGTGANSAKPTATGEPQSPSGSGSPSGSHSGSAGAPSSTAAAGAADKTSVQFFGAGLAGLLAVFAL</sequence>
<feature type="chain" id="PRO_5012926591" description="Extracellular membrane protein CFEM domain-containing protein" evidence="2">
    <location>
        <begin position="16"/>
        <end position="193"/>
    </location>
</feature>
<dbReference type="GeneID" id="19145441"/>
<evidence type="ECO:0008006" key="5">
    <source>
        <dbReference type="Google" id="ProtNLM"/>
    </source>
</evidence>
<keyword evidence="2" id="KW-0732">Signal</keyword>
<protein>
    <recommendedName>
        <fullName evidence="5">Extracellular membrane protein CFEM domain-containing protein</fullName>
    </recommendedName>
</protein>